<sequence>MTLSVQFITMIAMVSSGFYLGIINDTYRRFTPYWKQKIILSYVMEICFWLTQTLLLFYVLFRVNGGELRLYVFVACLLGFAMYQVFAAGIYKRILEQIILVITGIYRFFARLVQALIITPIKWIFMLFFTIVLWVIRLVGMILLFILKLLFAPIKWIAQVIYHMLPKNIKIIFHKLAGFYSTIKNIWYKWMKYITFKRR</sequence>
<dbReference type="Proteomes" id="UP000218887">
    <property type="component" value="Unassembled WGS sequence"/>
</dbReference>
<evidence type="ECO:0000313" key="2">
    <source>
        <dbReference type="EMBL" id="PAV28572.1"/>
    </source>
</evidence>
<dbReference type="OrthoDB" id="1653819at2"/>
<dbReference type="InterPro" id="IPR019074">
    <property type="entry name" value="YabQ"/>
</dbReference>
<keyword evidence="1" id="KW-1133">Transmembrane helix</keyword>
<feature type="transmembrane region" description="Helical" evidence="1">
    <location>
        <begin position="70"/>
        <end position="91"/>
    </location>
</feature>
<accession>A0A2A2IAG5</accession>
<dbReference type="AlphaFoldDB" id="A0A2A2IAG5"/>
<name>A0A2A2IAG5_9BACI</name>
<feature type="transmembrane region" description="Helical" evidence="1">
    <location>
        <begin position="6"/>
        <end position="27"/>
    </location>
</feature>
<keyword evidence="1" id="KW-0472">Membrane</keyword>
<proteinExistence type="predicted"/>
<evidence type="ECO:0000313" key="3">
    <source>
        <dbReference type="Proteomes" id="UP000218887"/>
    </source>
</evidence>
<feature type="transmembrane region" description="Helical" evidence="1">
    <location>
        <begin position="39"/>
        <end position="58"/>
    </location>
</feature>
<protein>
    <submittedName>
        <fullName evidence="2">Spore cortex biosynthesis protein YabQ</fullName>
    </submittedName>
</protein>
<comment type="caution">
    <text evidence="2">The sequence shown here is derived from an EMBL/GenBank/DDBJ whole genome shotgun (WGS) entry which is preliminary data.</text>
</comment>
<feature type="transmembrane region" description="Helical" evidence="1">
    <location>
        <begin position="123"/>
        <end position="147"/>
    </location>
</feature>
<dbReference type="EMBL" id="NPOA01000012">
    <property type="protein sequence ID" value="PAV28572.1"/>
    <property type="molecule type" value="Genomic_DNA"/>
</dbReference>
<gene>
    <name evidence="2" type="primary">yabQ</name>
    <name evidence="2" type="ORF">CIL05_16700</name>
</gene>
<dbReference type="Pfam" id="PF09578">
    <property type="entry name" value="Spore_YabQ"/>
    <property type="match status" value="1"/>
</dbReference>
<organism evidence="2 3">
    <name type="scientific">Virgibacillus profundi</name>
    <dbReference type="NCBI Taxonomy" id="2024555"/>
    <lineage>
        <taxon>Bacteria</taxon>
        <taxon>Bacillati</taxon>
        <taxon>Bacillota</taxon>
        <taxon>Bacilli</taxon>
        <taxon>Bacillales</taxon>
        <taxon>Bacillaceae</taxon>
        <taxon>Virgibacillus</taxon>
    </lineage>
</organism>
<reference evidence="2 3" key="1">
    <citation type="submission" date="2017-08" db="EMBL/GenBank/DDBJ databases">
        <title>Virgibacillus indicus sp. nov. and Virgibacillus profoundi sp. nov, two moderately halophilic bacteria isolated from marine sediment by using the Microfluidic Streak Plate.</title>
        <authorList>
            <person name="Xu B."/>
            <person name="Hu B."/>
            <person name="Wang J."/>
            <person name="Zhu Y."/>
            <person name="Huang L."/>
            <person name="Du W."/>
            <person name="Huang Y."/>
        </authorList>
    </citation>
    <scope>NUCLEOTIDE SEQUENCE [LARGE SCALE GENOMIC DNA]</scope>
    <source>
        <strain evidence="2 3">IO3-P3-H5</strain>
    </source>
</reference>
<feature type="transmembrane region" description="Helical" evidence="1">
    <location>
        <begin position="98"/>
        <end position="117"/>
    </location>
</feature>
<dbReference type="RefSeq" id="WP_095656686.1">
    <property type="nucleotide sequence ID" value="NZ_NPOA01000012.1"/>
</dbReference>
<keyword evidence="1" id="KW-0812">Transmembrane</keyword>
<evidence type="ECO:0000256" key="1">
    <source>
        <dbReference type="SAM" id="Phobius"/>
    </source>
</evidence>
<dbReference type="NCBIfam" id="TIGR02893">
    <property type="entry name" value="spore_yabQ"/>
    <property type="match status" value="1"/>
</dbReference>
<keyword evidence="3" id="KW-1185">Reference proteome</keyword>